<dbReference type="Proteomes" id="UP000294937">
    <property type="component" value="Unassembled WGS sequence"/>
</dbReference>
<dbReference type="InterPro" id="IPR015946">
    <property type="entry name" value="KH_dom-like_a/b"/>
</dbReference>
<gene>
    <name evidence="2" type="ORF">EDD58_1041</name>
</gene>
<name>A0A4R3L593_9BACL</name>
<dbReference type="InterPro" id="IPR003718">
    <property type="entry name" value="OsmC/Ohr_fam"/>
</dbReference>
<comment type="caution">
    <text evidence="2">The sequence shown here is derived from an EMBL/GenBank/DDBJ whole genome shotgun (WGS) entry which is preliminary data.</text>
</comment>
<dbReference type="AlphaFoldDB" id="A0A4R3L593"/>
<feature type="region of interest" description="Disordered" evidence="1">
    <location>
        <begin position="18"/>
        <end position="38"/>
    </location>
</feature>
<sequence>MKVEITWKEKMHFETETPTGHTFSFDASPEVGGENLGPRPGEVLLSSVGACSGIDIVDILKKMRLQVETFHMEVSGERADEYPKRFTKVHMHYVLTGELPVDKVRRAVQLSVEKYCTVSNSLNAEVTASFEVNGERFEL</sequence>
<reference evidence="2 3" key="1">
    <citation type="submission" date="2019-03" db="EMBL/GenBank/DDBJ databases">
        <title>Genomic Encyclopedia of Type Strains, Phase IV (KMG-IV): sequencing the most valuable type-strain genomes for metagenomic binning, comparative biology and taxonomic classification.</title>
        <authorList>
            <person name="Goeker M."/>
        </authorList>
    </citation>
    <scope>NUCLEOTIDE SEQUENCE [LARGE SCALE GENOMIC DNA]</scope>
    <source>
        <strain evidence="2 3">DSM 45707</strain>
    </source>
</reference>
<organism evidence="2 3">
    <name type="scientific">Hazenella coriacea</name>
    <dbReference type="NCBI Taxonomy" id="1179467"/>
    <lineage>
        <taxon>Bacteria</taxon>
        <taxon>Bacillati</taxon>
        <taxon>Bacillota</taxon>
        <taxon>Bacilli</taxon>
        <taxon>Bacillales</taxon>
        <taxon>Thermoactinomycetaceae</taxon>
        <taxon>Hazenella</taxon>
    </lineage>
</organism>
<dbReference type="Gene3D" id="3.30.300.20">
    <property type="match status" value="1"/>
</dbReference>
<accession>A0A4R3L593</accession>
<dbReference type="PANTHER" id="PTHR34352:SF1">
    <property type="entry name" value="PROTEIN YHFA"/>
    <property type="match status" value="1"/>
</dbReference>
<proteinExistence type="predicted"/>
<protein>
    <submittedName>
        <fullName evidence="2">Putative redox protein</fullName>
    </submittedName>
</protein>
<dbReference type="Pfam" id="PF02566">
    <property type="entry name" value="OsmC"/>
    <property type="match status" value="1"/>
</dbReference>
<dbReference type="EMBL" id="SMAG01000004">
    <property type="protein sequence ID" value="TCS94135.1"/>
    <property type="molecule type" value="Genomic_DNA"/>
</dbReference>
<keyword evidence="3" id="KW-1185">Reference proteome</keyword>
<dbReference type="OrthoDB" id="9804010at2"/>
<evidence type="ECO:0000256" key="1">
    <source>
        <dbReference type="SAM" id="MobiDB-lite"/>
    </source>
</evidence>
<dbReference type="InterPro" id="IPR036102">
    <property type="entry name" value="OsmC/Ohrsf"/>
</dbReference>
<evidence type="ECO:0000313" key="3">
    <source>
        <dbReference type="Proteomes" id="UP000294937"/>
    </source>
</evidence>
<dbReference type="RefSeq" id="WP_131924513.1">
    <property type="nucleotide sequence ID" value="NZ_SMAG01000004.1"/>
</dbReference>
<dbReference type="SUPFAM" id="SSF82784">
    <property type="entry name" value="OsmC-like"/>
    <property type="match status" value="1"/>
</dbReference>
<dbReference type="PANTHER" id="PTHR34352">
    <property type="entry name" value="PROTEIN YHFA"/>
    <property type="match status" value="1"/>
</dbReference>
<evidence type="ECO:0000313" key="2">
    <source>
        <dbReference type="EMBL" id="TCS94135.1"/>
    </source>
</evidence>